<feature type="region of interest" description="Disordered" evidence="1">
    <location>
        <begin position="373"/>
        <end position="396"/>
    </location>
</feature>
<dbReference type="InterPro" id="IPR019448">
    <property type="entry name" value="NT-C2"/>
</dbReference>
<feature type="compositionally biased region" description="Polar residues" evidence="1">
    <location>
        <begin position="373"/>
        <end position="382"/>
    </location>
</feature>
<feature type="region of interest" description="Disordered" evidence="1">
    <location>
        <begin position="155"/>
        <end position="191"/>
    </location>
</feature>
<feature type="compositionally biased region" description="Low complexity" evidence="1">
    <location>
        <begin position="158"/>
        <end position="169"/>
    </location>
</feature>
<feature type="compositionally biased region" description="Polar residues" evidence="1">
    <location>
        <begin position="431"/>
        <end position="445"/>
    </location>
</feature>
<dbReference type="InterPro" id="IPR021827">
    <property type="entry name" value="Nup186/Nup192/Nup205"/>
</dbReference>
<gene>
    <name evidence="3" type="ORF">RJ640_030808</name>
</gene>
<accession>A0AA88RNH7</accession>
<evidence type="ECO:0000313" key="4">
    <source>
        <dbReference type="Proteomes" id="UP001187471"/>
    </source>
</evidence>
<dbReference type="Pfam" id="PF10358">
    <property type="entry name" value="NT-C2"/>
    <property type="match status" value="1"/>
</dbReference>
<proteinExistence type="predicted"/>
<protein>
    <recommendedName>
        <fullName evidence="2">C2 NT-type domain-containing protein</fullName>
    </recommendedName>
</protein>
<feature type="domain" description="C2 NT-type" evidence="2">
    <location>
        <begin position="7"/>
        <end position="154"/>
    </location>
</feature>
<name>A0AA88RNH7_9ASTE</name>
<feature type="compositionally biased region" description="Basic and acidic residues" evidence="1">
    <location>
        <begin position="308"/>
        <end position="324"/>
    </location>
</feature>
<dbReference type="EMBL" id="JAVXUO010000339">
    <property type="protein sequence ID" value="KAK2993184.1"/>
    <property type="molecule type" value="Genomic_DNA"/>
</dbReference>
<dbReference type="GO" id="GO:0005643">
    <property type="term" value="C:nuclear pore"/>
    <property type="evidence" value="ECO:0007669"/>
    <property type="project" value="InterPro"/>
</dbReference>
<evidence type="ECO:0000313" key="3">
    <source>
        <dbReference type="EMBL" id="KAK2993184.1"/>
    </source>
</evidence>
<comment type="caution">
    <text evidence="3">The sequence shown here is derived from an EMBL/GenBank/DDBJ whole genome shotgun (WGS) entry which is preliminary data.</text>
</comment>
<dbReference type="AlphaFoldDB" id="A0AA88RNH7"/>
<evidence type="ECO:0000256" key="1">
    <source>
        <dbReference type="SAM" id="MobiDB-lite"/>
    </source>
</evidence>
<evidence type="ECO:0000259" key="2">
    <source>
        <dbReference type="PROSITE" id="PS51840"/>
    </source>
</evidence>
<dbReference type="PANTHER" id="PTHR31344:SF13">
    <property type="entry name" value="EEIG1_EHBP1 PROTEIN AMINO-TERMINAL DOMAIN PROTEIN"/>
    <property type="match status" value="1"/>
</dbReference>
<dbReference type="Proteomes" id="UP001187471">
    <property type="component" value="Unassembled WGS sequence"/>
</dbReference>
<feature type="region of interest" description="Disordered" evidence="1">
    <location>
        <begin position="431"/>
        <end position="450"/>
    </location>
</feature>
<keyword evidence="4" id="KW-1185">Reference proteome</keyword>
<sequence length="1001" mass="110192">MVLGLRSKRRKGASVQVDYLVHIKEIKPWPPSLSLKSVQSVLLQWENGEQNTGSFISSVGDAKIELNESFSLPVTLSREKKANDKFQKNCLEIYLYEPRNDKSAKGQLLGTAVINLAHYGVIEEILTVSAPVNCKKSSKLTVQPILYVMIQPVDKDSSSSSPNVSLSKEVSLDKDGQDSVSESINEQIDDESEIPYFTDDDVSSHSSRTVASSGFEAVVTLPSQNAKDATAIESSTGRVNGESVLPLGVQRANNLVTASLKGSHTFSSIKASFEPRRPLSNMMSMRDESVTPFVKASSSSIGYPDTNGESRNHLRSSEHESSGHTFHELIANSKGKIVESAQQSAKERTVERRASIVASHDAYVQGGVNSVIASSRDSQESQPKFLEDNTRKQGTLRSSTLISSRRVLEVQGTTVTSSKLKHMKSVQLPFQSAKVNDSSRSSQNTEKVKKTNNAEEAYKMITYDAATERQEPANGFSDNNIEWKSRVEMLEEELREAAAIEVGLYSIVAEHGSSINKVHTPARRISRFYFQACKAKYPDKRAGAARAAVSGLVLVSKACGNDVPRLTFWLSNLIMLRAVVSQADGEMALSGGPGTRSNVGARSDGRYPRRLDKSSSIGIEKNNTSPEFDDWEDHETFIIALENVEAWIFSRIVESVWWQAMTPHMQSTAAKTSGTRKRNASRYALGDQEQGNFSIELWKKAFKDSCERLCPIRAGGHECGCLPVLGRLVMEQLVSRLDVAMFNAILRESAEEMPTDPVSDPIGDPKVLPVPSGRSSFGAGAQLKNAIGNWSRWLTDLFGIEDNDSHEVDNYLGADNKGPEPDTSFKAFRLLNALSDLMMLPVEMLADKSTRKEVCPTLGAPLIKRVVNNFVPDEFCPHPIPDDVLEALDSEDALEAAEEFITSFPCIATPTTYSPPLAASLAVIIGELGSQALQRSGSSVLRKAYTSDDELDELDSPLTSIITENFRVSPNLRRPKWTPKQKGRPNVVRYRLLREVWRDGE</sequence>
<organism evidence="3 4">
    <name type="scientific">Escallonia rubra</name>
    <dbReference type="NCBI Taxonomy" id="112253"/>
    <lineage>
        <taxon>Eukaryota</taxon>
        <taxon>Viridiplantae</taxon>
        <taxon>Streptophyta</taxon>
        <taxon>Embryophyta</taxon>
        <taxon>Tracheophyta</taxon>
        <taxon>Spermatophyta</taxon>
        <taxon>Magnoliopsida</taxon>
        <taxon>eudicotyledons</taxon>
        <taxon>Gunneridae</taxon>
        <taxon>Pentapetalae</taxon>
        <taxon>asterids</taxon>
        <taxon>campanulids</taxon>
        <taxon>Escalloniales</taxon>
        <taxon>Escalloniaceae</taxon>
        <taxon>Escallonia</taxon>
    </lineage>
</organism>
<feature type="region of interest" description="Disordered" evidence="1">
    <location>
        <begin position="296"/>
        <end position="324"/>
    </location>
</feature>
<dbReference type="PANTHER" id="PTHR31344">
    <property type="entry name" value="NUCLEAR PORE COMPLEX PROTEIN NUP205"/>
    <property type="match status" value="1"/>
</dbReference>
<reference evidence="3" key="1">
    <citation type="submission" date="2022-12" db="EMBL/GenBank/DDBJ databases">
        <title>Draft genome assemblies for two species of Escallonia (Escalloniales).</title>
        <authorList>
            <person name="Chanderbali A."/>
            <person name="Dervinis C."/>
            <person name="Anghel I."/>
            <person name="Soltis D."/>
            <person name="Soltis P."/>
            <person name="Zapata F."/>
        </authorList>
    </citation>
    <scope>NUCLEOTIDE SEQUENCE</scope>
    <source>
        <strain evidence="3">UCBG92.1500</strain>
        <tissue evidence="3">Leaf</tissue>
    </source>
</reference>
<dbReference type="PROSITE" id="PS51840">
    <property type="entry name" value="C2_NT"/>
    <property type="match status" value="1"/>
</dbReference>